<feature type="binding site" evidence="2">
    <location>
        <position position="119"/>
    </location>
    <ligand>
        <name>Fe cation</name>
        <dbReference type="ChEBI" id="CHEBI:24875"/>
    </ligand>
</feature>
<dbReference type="PANTHER" id="PTHR13903">
    <property type="entry name" value="PIRIN-RELATED"/>
    <property type="match status" value="1"/>
</dbReference>
<evidence type="ECO:0000256" key="2">
    <source>
        <dbReference type="PIRSR" id="PIRSR006232-1"/>
    </source>
</evidence>
<feature type="binding site" evidence="2">
    <location>
        <position position="75"/>
    </location>
    <ligand>
        <name>Fe cation</name>
        <dbReference type="ChEBI" id="CHEBI:24875"/>
    </ligand>
</feature>
<keyword evidence="2" id="KW-0408">Iron</keyword>
<feature type="domain" description="Pirin N-terminal" evidence="4">
    <location>
        <begin position="37"/>
        <end position="140"/>
    </location>
</feature>
<dbReference type="CDD" id="cd02909">
    <property type="entry name" value="cupin_pirin_N"/>
    <property type="match status" value="1"/>
</dbReference>
<dbReference type="RefSeq" id="WP_206573250.1">
    <property type="nucleotide sequence ID" value="NZ_JAFKCV010000003.1"/>
</dbReference>
<dbReference type="CDD" id="cd02247">
    <property type="entry name" value="cupin_pirin_C"/>
    <property type="match status" value="1"/>
</dbReference>
<protein>
    <submittedName>
        <fullName evidence="6">Pirin family protein</fullName>
    </submittedName>
</protein>
<feature type="domain" description="Pirin C-terminal" evidence="5">
    <location>
        <begin position="194"/>
        <end position="290"/>
    </location>
</feature>
<evidence type="ECO:0000313" key="6">
    <source>
        <dbReference type="EMBL" id="MBN7825150.1"/>
    </source>
</evidence>
<dbReference type="Gene3D" id="2.60.120.10">
    <property type="entry name" value="Jelly Rolls"/>
    <property type="match status" value="2"/>
</dbReference>
<organism evidence="6 7">
    <name type="scientific">Bowmanella dokdonensis</name>
    <dbReference type="NCBI Taxonomy" id="751969"/>
    <lineage>
        <taxon>Bacteria</taxon>
        <taxon>Pseudomonadati</taxon>
        <taxon>Pseudomonadota</taxon>
        <taxon>Gammaproteobacteria</taxon>
        <taxon>Alteromonadales</taxon>
        <taxon>Alteromonadaceae</taxon>
        <taxon>Bowmanella</taxon>
    </lineage>
</organism>
<gene>
    <name evidence="6" type="ORF">J0A66_07930</name>
</gene>
<dbReference type="InterPro" id="IPR003829">
    <property type="entry name" value="Pirin_N_dom"/>
</dbReference>
<dbReference type="Pfam" id="PF05726">
    <property type="entry name" value="Pirin_C"/>
    <property type="match status" value="1"/>
</dbReference>
<dbReference type="InterPro" id="IPR011051">
    <property type="entry name" value="RmlC_Cupin_sf"/>
</dbReference>
<proteinExistence type="inferred from homology"/>
<dbReference type="AlphaFoldDB" id="A0A939INS5"/>
<dbReference type="InterPro" id="IPR012093">
    <property type="entry name" value="Pirin"/>
</dbReference>
<dbReference type="SUPFAM" id="SSF51182">
    <property type="entry name" value="RmlC-like cupins"/>
    <property type="match status" value="1"/>
</dbReference>
<evidence type="ECO:0000256" key="1">
    <source>
        <dbReference type="ARBA" id="ARBA00008416"/>
    </source>
</evidence>
<keyword evidence="7" id="KW-1185">Reference proteome</keyword>
<evidence type="ECO:0000259" key="4">
    <source>
        <dbReference type="Pfam" id="PF02678"/>
    </source>
</evidence>
<reference evidence="6" key="1">
    <citation type="submission" date="2021-03" db="EMBL/GenBank/DDBJ databases">
        <title>novel species isolated from a fishpond in China.</title>
        <authorList>
            <person name="Lu H."/>
            <person name="Cai Z."/>
        </authorList>
    </citation>
    <scope>NUCLEOTIDE SEQUENCE</scope>
    <source>
        <strain evidence="6">JCM 30855</strain>
    </source>
</reference>
<dbReference type="PIRSF" id="PIRSF006232">
    <property type="entry name" value="Pirin"/>
    <property type="match status" value="1"/>
</dbReference>
<accession>A0A939INS5</accession>
<dbReference type="GO" id="GO:0046872">
    <property type="term" value="F:metal ion binding"/>
    <property type="evidence" value="ECO:0007669"/>
    <property type="project" value="UniProtKB-KW"/>
</dbReference>
<comment type="caution">
    <text evidence="6">The sequence shown here is derived from an EMBL/GenBank/DDBJ whole genome shotgun (WGS) entry which is preliminary data.</text>
</comment>
<feature type="binding site" evidence="2">
    <location>
        <position position="121"/>
    </location>
    <ligand>
        <name>Fe cation</name>
        <dbReference type="ChEBI" id="CHEBI:24875"/>
    </ligand>
</feature>
<dbReference type="PANTHER" id="PTHR13903:SF8">
    <property type="entry name" value="PIRIN"/>
    <property type="match status" value="1"/>
</dbReference>
<dbReference type="Proteomes" id="UP000664654">
    <property type="component" value="Unassembled WGS sequence"/>
</dbReference>
<dbReference type="EMBL" id="JAFKCV010000003">
    <property type="protein sequence ID" value="MBN7825150.1"/>
    <property type="molecule type" value="Genomic_DNA"/>
</dbReference>
<dbReference type="InterPro" id="IPR014710">
    <property type="entry name" value="RmlC-like_jellyroll"/>
</dbReference>
<feature type="binding site" evidence="2">
    <location>
        <position position="77"/>
    </location>
    <ligand>
        <name>Fe cation</name>
        <dbReference type="ChEBI" id="CHEBI:24875"/>
    </ligand>
</feature>
<evidence type="ECO:0000313" key="7">
    <source>
        <dbReference type="Proteomes" id="UP000664654"/>
    </source>
</evidence>
<comment type="similarity">
    <text evidence="1 3">Belongs to the pirin family.</text>
</comment>
<keyword evidence="2" id="KW-0479">Metal-binding</keyword>
<name>A0A939INS5_9ALTE</name>
<dbReference type="Pfam" id="PF02678">
    <property type="entry name" value="Pirin"/>
    <property type="match status" value="1"/>
</dbReference>
<comment type="cofactor">
    <cofactor evidence="2">
        <name>Fe cation</name>
        <dbReference type="ChEBI" id="CHEBI:24875"/>
    </cofactor>
    <text evidence="2">Binds 1 Fe cation per subunit.</text>
</comment>
<sequence>MTNLLKETTGECEQKSQSCEGIEMIIEPKERDLGGLSVRRALPTAKLRSVGPWIFFDHMGPVEFEAGKGIDVRPHPHINLATVTYLFEGEILHRDSLANLQPIKPGDINLMVAGSGIVHSERERPQVREEDHKLHGLQLWHALPEEYEEIPPAFYHYGVDDIPTARIGEVTVRVMIGKAYSVESPVKTFCNTLYLEAFLEPGQSLTLPMVEQSALYVASGAVKIHQTTVDEHNLALLTPNSQVRITAELHSRIVLFGGEPLGERFMYWNFASSRKERVQQAMDDWEAQRFVKVPDDADEFIPLPKR</sequence>
<dbReference type="InterPro" id="IPR008778">
    <property type="entry name" value="Pirin_C_dom"/>
</dbReference>
<evidence type="ECO:0000256" key="3">
    <source>
        <dbReference type="RuleBase" id="RU003457"/>
    </source>
</evidence>
<evidence type="ECO:0000259" key="5">
    <source>
        <dbReference type="Pfam" id="PF05726"/>
    </source>
</evidence>